<dbReference type="Proteomes" id="UP000320421">
    <property type="component" value="Chromosome"/>
</dbReference>
<sequence length="455" mass="50345">MNSSLKSPSVSFVFGILLTLLLQITSISAGEPVPEGWQQIAMRKPVKPEFSYLPQGSFDGKGALAISAAPDQTESHGAWVKSFPIKGGQGYRFHVWRKTEGLAVPRRNAVVKITWLDEKGNLIPSRVQGADDRVRPVFPADGNTNKAGWTEVTDVYPVPTEATQAKVELHLRWAGQGRVLWSLPELNPEAAPAQRIIRLASAHLRPRNGKSAMENCQQFAPLIAEAGKKQADLICLPECLTMCGTGLDYADVAEPVPGPSTEYFGKLAKEFNLYIVAGLLEQSGDLVYNTAALIGPDGKLVGKYRKVCLPREEIEHGISPGKEYPVFDTRFGKLGMMICWDVHFPEVARNLANNGAEVIAMPIWGGNPTLAKARAIENQVFLVTSTYTDPDRDWMKTTIIDKEGKMLSIGKDWGTLVMAEVNLSQPKLWRFLGNFRERIYRERPVEGFVEPTETR</sequence>
<evidence type="ECO:0000313" key="3">
    <source>
        <dbReference type="EMBL" id="QDT21734.1"/>
    </source>
</evidence>
<dbReference type="PANTHER" id="PTHR43674">
    <property type="entry name" value="NITRILASE C965.09-RELATED"/>
    <property type="match status" value="1"/>
</dbReference>
<organism evidence="3 4">
    <name type="scientific">Gimesia chilikensis</name>
    <dbReference type="NCBI Taxonomy" id="2605989"/>
    <lineage>
        <taxon>Bacteria</taxon>
        <taxon>Pseudomonadati</taxon>
        <taxon>Planctomycetota</taxon>
        <taxon>Planctomycetia</taxon>
        <taxon>Planctomycetales</taxon>
        <taxon>Planctomycetaceae</taxon>
        <taxon>Gimesia</taxon>
    </lineage>
</organism>
<evidence type="ECO:0000313" key="4">
    <source>
        <dbReference type="Proteomes" id="UP000320421"/>
    </source>
</evidence>
<name>A0A517PQT5_9PLAN</name>
<feature type="domain" description="CN hydrolase" evidence="2">
    <location>
        <begin position="197"/>
        <end position="423"/>
    </location>
</feature>
<dbReference type="PROSITE" id="PS50263">
    <property type="entry name" value="CN_HYDROLASE"/>
    <property type="match status" value="1"/>
</dbReference>
<dbReference type="SUPFAM" id="SSF56317">
    <property type="entry name" value="Carbon-nitrogen hydrolase"/>
    <property type="match status" value="1"/>
</dbReference>
<dbReference type="Pfam" id="PF00795">
    <property type="entry name" value="CN_hydrolase"/>
    <property type="match status" value="1"/>
</dbReference>
<keyword evidence="1 3" id="KW-0378">Hydrolase</keyword>
<evidence type="ECO:0000256" key="1">
    <source>
        <dbReference type="ARBA" id="ARBA00022801"/>
    </source>
</evidence>
<dbReference type="InterPro" id="IPR036526">
    <property type="entry name" value="C-N_Hydrolase_sf"/>
</dbReference>
<dbReference type="RefSeq" id="WP_145186507.1">
    <property type="nucleotide sequence ID" value="NZ_CP036266.1"/>
</dbReference>
<accession>A0A517PQT5</accession>
<dbReference type="AlphaFoldDB" id="A0A517PQT5"/>
<dbReference type="PANTHER" id="PTHR43674:SF2">
    <property type="entry name" value="BETA-UREIDOPROPIONASE"/>
    <property type="match status" value="1"/>
</dbReference>
<dbReference type="EC" id="3.5.1.100" evidence="3"/>
<protein>
    <submittedName>
        <fullName evidence="3">(R)-stereoselective amidase</fullName>
        <ecNumber evidence="3">3.5.1.100</ecNumber>
    </submittedName>
</protein>
<reference evidence="3 4" key="1">
    <citation type="submission" date="2019-02" db="EMBL/GenBank/DDBJ databases">
        <title>Deep-cultivation of Planctomycetes and their phenomic and genomic characterization uncovers novel biology.</title>
        <authorList>
            <person name="Wiegand S."/>
            <person name="Jogler M."/>
            <person name="Boedeker C."/>
            <person name="Pinto D."/>
            <person name="Vollmers J."/>
            <person name="Rivas-Marin E."/>
            <person name="Kohn T."/>
            <person name="Peeters S.H."/>
            <person name="Heuer A."/>
            <person name="Rast P."/>
            <person name="Oberbeckmann S."/>
            <person name="Bunk B."/>
            <person name="Jeske O."/>
            <person name="Meyerdierks A."/>
            <person name="Storesund J.E."/>
            <person name="Kallscheuer N."/>
            <person name="Luecker S."/>
            <person name="Lage O.M."/>
            <person name="Pohl T."/>
            <person name="Merkel B.J."/>
            <person name="Hornburger P."/>
            <person name="Mueller R.-W."/>
            <person name="Bruemmer F."/>
            <person name="Labrenz M."/>
            <person name="Spormann A.M."/>
            <person name="Op den Camp H."/>
            <person name="Overmann J."/>
            <person name="Amann R."/>
            <person name="Jetten M.S.M."/>
            <person name="Mascher T."/>
            <person name="Medema M.H."/>
            <person name="Devos D.P."/>
            <person name="Kaster A.-K."/>
            <person name="Ovreas L."/>
            <person name="Rohde M."/>
            <person name="Galperin M.Y."/>
            <person name="Jogler C."/>
        </authorList>
    </citation>
    <scope>NUCLEOTIDE SEQUENCE [LARGE SCALE GENOMIC DNA]</scope>
    <source>
        <strain evidence="3 4">HG66A1</strain>
    </source>
</reference>
<evidence type="ECO:0000259" key="2">
    <source>
        <dbReference type="PROSITE" id="PS50263"/>
    </source>
</evidence>
<dbReference type="InterPro" id="IPR003010">
    <property type="entry name" value="C-N_Hydrolase"/>
</dbReference>
<dbReference type="InterPro" id="IPR050345">
    <property type="entry name" value="Aliph_Amidase/BUP"/>
</dbReference>
<dbReference type="EMBL" id="CP036266">
    <property type="protein sequence ID" value="QDT21734.1"/>
    <property type="molecule type" value="Genomic_DNA"/>
</dbReference>
<proteinExistence type="predicted"/>
<keyword evidence="4" id="KW-1185">Reference proteome</keyword>
<gene>
    <name evidence="3" type="primary">ramA_2</name>
    <name evidence="3" type="ORF">HG66A1_35370</name>
</gene>
<dbReference type="Gene3D" id="2.60.120.260">
    <property type="entry name" value="Galactose-binding domain-like"/>
    <property type="match status" value="1"/>
</dbReference>
<dbReference type="Gene3D" id="3.60.110.10">
    <property type="entry name" value="Carbon-nitrogen hydrolase"/>
    <property type="match status" value="1"/>
</dbReference>
<dbReference type="CDD" id="cd07197">
    <property type="entry name" value="nitrilase"/>
    <property type="match status" value="1"/>
</dbReference>
<dbReference type="GO" id="GO:0016811">
    <property type="term" value="F:hydrolase activity, acting on carbon-nitrogen (but not peptide) bonds, in linear amides"/>
    <property type="evidence" value="ECO:0007669"/>
    <property type="project" value="UniProtKB-ARBA"/>
</dbReference>
<dbReference type="OrthoDB" id="2826359at2"/>